<organism evidence="2">
    <name type="scientific">Cucumis melo</name>
    <name type="common">Muskmelon</name>
    <dbReference type="NCBI Taxonomy" id="3656"/>
    <lineage>
        <taxon>Eukaryota</taxon>
        <taxon>Viridiplantae</taxon>
        <taxon>Streptophyta</taxon>
        <taxon>Embryophyta</taxon>
        <taxon>Tracheophyta</taxon>
        <taxon>Spermatophyta</taxon>
        <taxon>Magnoliopsida</taxon>
        <taxon>eudicotyledons</taxon>
        <taxon>Gunneridae</taxon>
        <taxon>Pentapetalae</taxon>
        <taxon>rosids</taxon>
        <taxon>fabids</taxon>
        <taxon>Cucurbitales</taxon>
        <taxon>Cucurbitaceae</taxon>
        <taxon>Benincaseae</taxon>
        <taxon>Cucumis</taxon>
    </lineage>
</organism>
<evidence type="ECO:0000256" key="1">
    <source>
        <dbReference type="SAM" id="MobiDB-lite"/>
    </source>
</evidence>
<feature type="region of interest" description="Disordered" evidence="1">
    <location>
        <begin position="59"/>
        <end position="100"/>
    </location>
</feature>
<reference evidence="2" key="1">
    <citation type="submission" date="2023-03" db="UniProtKB">
        <authorList>
            <consortium name="EnsemblPlants"/>
        </authorList>
    </citation>
    <scope>IDENTIFICATION</scope>
</reference>
<accession>A0A9I9CUK0</accession>
<dbReference type="Gramene" id="MELO3C008523.2.1">
    <property type="protein sequence ID" value="MELO3C008523.2.1"/>
    <property type="gene ID" value="MELO3C008523.2"/>
</dbReference>
<proteinExistence type="predicted"/>
<protein>
    <submittedName>
        <fullName evidence="2">Uncharacterized protein</fullName>
    </submittedName>
</protein>
<dbReference type="AlphaFoldDB" id="A0A9I9CUK0"/>
<evidence type="ECO:0000313" key="2">
    <source>
        <dbReference type="EnsemblPlants" id="MELO3C008523.2.1"/>
    </source>
</evidence>
<name>A0A9I9CUK0_CUCME</name>
<sequence length="131" mass="14486">RIVKEPPTKQSVCCEAVYRQLFDSSPQLSATPRVTFDRGGGKRTTNLVIHELFKEFGTHVTHGDNSPPRFTSPIQTHDSPPPTLVHPKTGCNAGPSTMPPSMLEQLVQDSSISPIEPVRLVFVSRPRSNVW</sequence>
<feature type="compositionally biased region" description="Polar residues" evidence="1">
    <location>
        <begin position="68"/>
        <end position="78"/>
    </location>
</feature>
<dbReference type="EnsemblPlants" id="MELO3C008523.2.1">
    <property type="protein sequence ID" value="MELO3C008523.2.1"/>
    <property type="gene ID" value="MELO3C008523.2"/>
</dbReference>